<dbReference type="EMBL" id="CCKQ01004802">
    <property type="protein sequence ID" value="CDW75953.1"/>
    <property type="molecule type" value="Genomic_DNA"/>
</dbReference>
<dbReference type="Proteomes" id="UP000039865">
    <property type="component" value="Unassembled WGS sequence"/>
</dbReference>
<evidence type="ECO:0000313" key="4">
    <source>
        <dbReference type="Proteomes" id="UP000039865"/>
    </source>
</evidence>
<evidence type="ECO:0000313" key="3">
    <source>
        <dbReference type="EMBL" id="CDW75953.1"/>
    </source>
</evidence>
<keyword evidence="4" id="KW-1185">Reference proteome</keyword>
<evidence type="ECO:0008006" key="5">
    <source>
        <dbReference type="Google" id="ProtNLM"/>
    </source>
</evidence>
<keyword evidence="2" id="KW-0472">Membrane</keyword>
<gene>
    <name evidence="3" type="primary">Contig9488.g10151</name>
    <name evidence="3" type="ORF">STYLEM_4949</name>
</gene>
<organism evidence="3 4">
    <name type="scientific">Stylonychia lemnae</name>
    <name type="common">Ciliate</name>
    <dbReference type="NCBI Taxonomy" id="5949"/>
    <lineage>
        <taxon>Eukaryota</taxon>
        <taxon>Sar</taxon>
        <taxon>Alveolata</taxon>
        <taxon>Ciliophora</taxon>
        <taxon>Intramacronucleata</taxon>
        <taxon>Spirotrichea</taxon>
        <taxon>Stichotrichia</taxon>
        <taxon>Sporadotrichida</taxon>
        <taxon>Oxytrichidae</taxon>
        <taxon>Stylonychinae</taxon>
        <taxon>Stylonychia</taxon>
    </lineage>
</organism>
<dbReference type="AlphaFoldDB" id="A0A078A374"/>
<feature type="region of interest" description="Disordered" evidence="1">
    <location>
        <begin position="167"/>
        <end position="189"/>
    </location>
</feature>
<evidence type="ECO:0000256" key="2">
    <source>
        <dbReference type="SAM" id="Phobius"/>
    </source>
</evidence>
<feature type="compositionally biased region" description="Basic residues" evidence="1">
    <location>
        <begin position="173"/>
        <end position="187"/>
    </location>
</feature>
<evidence type="ECO:0000256" key="1">
    <source>
        <dbReference type="SAM" id="MobiDB-lite"/>
    </source>
</evidence>
<keyword evidence="2" id="KW-0812">Transmembrane</keyword>
<proteinExistence type="predicted"/>
<sequence>MWRFLNPRANDLLQFINKSKYNFSQWKHLIQQRRFAVPKKGYTTSTLRFYYSLKPNMYDLVLPRSNLYAQVVGIIQSENQSAETILIACMVGMVISLALIGMLIYMVATKIIRERQAQKQQKYFNQRNDDETPKEFMDEQPSDYEQIKLNVDVVQQNLPEQQASIIPKSSVKNGKKKGKFRGKKKQQLKISQIDQNMNHEQEQQLQAGQINLNDSRTKFTIEQIIQEIKLNDTMGINESNQQIIDEITNLPSSSGLEEQLKHDNSDSKEIIQQQDNQKTMNNTIFGKTKRKKKKLKTQSSTPQVKEIVSSQWDNPNKDNFEVVPQPSLYLAHSITNQRDMNW</sequence>
<reference evidence="3 4" key="1">
    <citation type="submission" date="2014-06" db="EMBL/GenBank/DDBJ databases">
        <authorList>
            <person name="Swart Estienne"/>
        </authorList>
    </citation>
    <scope>NUCLEOTIDE SEQUENCE [LARGE SCALE GENOMIC DNA]</scope>
    <source>
        <strain evidence="3 4">130c</strain>
    </source>
</reference>
<name>A0A078A374_STYLE</name>
<keyword evidence="2" id="KW-1133">Transmembrane helix</keyword>
<protein>
    <recommendedName>
        <fullName evidence="5">Transmembrane protein</fullName>
    </recommendedName>
</protein>
<dbReference type="InParanoid" id="A0A078A374"/>
<accession>A0A078A374</accession>
<feature type="transmembrane region" description="Helical" evidence="2">
    <location>
        <begin position="85"/>
        <end position="108"/>
    </location>
</feature>